<evidence type="ECO:0000256" key="6">
    <source>
        <dbReference type="SAM" id="Phobius"/>
    </source>
</evidence>
<name>A0A4R1GAV3_9GAMM</name>
<evidence type="ECO:0000256" key="3">
    <source>
        <dbReference type="ARBA" id="ARBA00022692"/>
    </source>
</evidence>
<protein>
    <submittedName>
        <fullName evidence="7">ATP synthase protein I</fullName>
    </submittedName>
</protein>
<keyword evidence="5 6" id="KW-0472">Membrane</keyword>
<evidence type="ECO:0000256" key="1">
    <source>
        <dbReference type="ARBA" id="ARBA00004651"/>
    </source>
</evidence>
<evidence type="ECO:0000256" key="5">
    <source>
        <dbReference type="ARBA" id="ARBA00023136"/>
    </source>
</evidence>
<keyword evidence="3 6" id="KW-0812">Transmembrane</keyword>
<evidence type="ECO:0000313" key="7">
    <source>
        <dbReference type="EMBL" id="TCK03645.1"/>
    </source>
</evidence>
<comment type="caution">
    <text evidence="7">The sequence shown here is derived from an EMBL/GenBank/DDBJ whole genome shotgun (WGS) entry which is preliminary data.</text>
</comment>
<keyword evidence="8" id="KW-1185">Reference proteome</keyword>
<dbReference type="EMBL" id="SMFU01000012">
    <property type="protein sequence ID" value="TCK03645.1"/>
    <property type="molecule type" value="Genomic_DNA"/>
</dbReference>
<dbReference type="AlphaFoldDB" id="A0A4R1GAV3"/>
<dbReference type="InterPro" id="IPR005598">
    <property type="entry name" value="ATP_synth_I"/>
</dbReference>
<reference evidence="7 8" key="1">
    <citation type="submission" date="2019-03" db="EMBL/GenBank/DDBJ databases">
        <title>Genomic Encyclopedia of Archaeal and Bacterial Type Strains, Phase II (KMG-II): from individual species to whole genera.</title>
        <authorList>
            <person name="Goeker M."/>
        </authorList>
    </citation>
    <scope>NUCLEOTIDE SEQUENCE [LARGE SCALE GENOMIC DNA]</scope>
    <source>
        <strain evidence="7 8">DSM 27697</strain>
    </source>
</reference>
<keyword evidence="2" id="KW-1003">Cell membrane</keyword>
<evidence type="ECO:0000313" key="8">
    <source>
        <dbReference type="Proteomes" id="UP000294546"/>
    </source>
</evidence>
<feature type="transmembrane region" description="Helical" evidence="6">
    <location>
        <begin position="78"/>
        <end position="95"/>
    </location>
</feature>
<feature type="transmembrane region" description="Helical" evidence="6">
    <location>
        <begin position="12"/>
        <end position="31"/>
    </location>
</feature>
<evidence type="ECO:0000256" key="4">
    <source>
        <dbReference type="ARBA" id="ARBA00022989"/>
    </source>
</evidence>
<dbReference type="Pfam" id="PF03899">
    <property type="entry name" value="ATP-synt_I"/>
    <property type="match status" value="1"/>
</dbReference>
<feature type="transmembrane region" description="Helical" evidence="6">
    <location>
        <begin position="37"/>
        <end position="57"/>
    </location>
</feature>
<comment type="subcellular location">
    <subcellularLocation>
        <location evidence="1">Cell membrane</location>
        <topology evidence="1">Multi-pass membrane protein</topology>
    </subcellularLocation>
</comment>
<dbReference type="GO" id="GO:0005886">
    <property type="term" value="C:plasma membrane"/>
    <property type="evidence" value="ECO:0007669"/>
    <property type="project" value="UniProtKB-SubCell"/>
</dbReference>
<evidence type="ECO:0000256" key="2">
    <source>
        <dbReference type="ARBA" id="ARBA00022475"/>
    </source>
</evidence>
<organism evidence="7 8">
    <name type="scientific">Marinobacterium mangrovicola</name>
    <dbReference type="NCBI Taxonomy" id="1476959"/>
    <lineage>
        <taxon>Bacteria</taxon>
        <taxon>Pseudomonadati</taxon>
        <taxon>Pseudomonadota</taxon>
        <taxon>Gammaproteobacteria</taxon>
        <taxon>Oceanospirillales</taxon>
        <taxon>Oceanospirillaceae</taxon>
        <taxon>Marinobacterium</taxon>
    </lineage>
</organism>
<sequence>MQKRSRQAFLKVYLIQTGVLAVVAAACLVKGPVEAYSALLGGMLYLLPNLYFTWRVLFSKRPAETAQQVVISLYSSEIGKMVLAAGLFSATFVLVKPLSPFPLFLTFILLQLSGWMLQWRLNNRFLKL</sequence>
<proteinExistence type="predicted"/>
<accession>A0A4R1GAV3</accession>
<gene>
    <name evidence="7" type="ORF">CLV83_3919</name>
</gene>
<keyword evidence="4 6" id="KW-1133">Transmembrane helix</keyword>
<dbReference type="Proteomes" id="UP000294546">
    <property type="component" value="Unassembled WGS sequence"/>
</dbReference>
<feature type="transmembrane region" description="Helical" evidence="6">
    <location>
        <begin position="101"/>
        <end position="119"/>
    </location>
</feature>
<dbReference type="PROSITE" id="PS51257">
    <property type="entry name" value="PROKAR_LIPOPROTEIN"/>
    <property type="match status" value="1"/>
</dbReference>